<dbReference type="Pfam" id="PF17727">
    <property type="entry name" value="CtsR_C"/>
    <property type="match status" value="1"/>
</dbReference>
<protein>
    <submittedName>
        <fullName evidence="4">Transcriptional repressor of class III stress genes</fullName>
    </submittedName>
</protein>
<feature type="domain" description="CtsR N-terminal HTH" evidence="2">
    <location>
        <begin position="4"/>
        <end position="72"/>
    </location>
</feature>
<dbReference type="STRING" id="867903.ThesuDRAFT_00520"/>
<dbReference type="Gene3D" id="1.10.1200.150">
    <property type="entry name" value="Transcriptional regulator CtsR, C-terminal domain"/>
    <property type="match status" value="1"/>
</dbReference>
<dbReference type="Pfam" id="PF05848">
    <property type="entry name" value="CtsR"/>
    <property type="match status" value="1"/>
</dbReference>
<evidence type="ECO:0000313" key="5">
    <source>
        <dbReference type="Proteomes" id="UP000005710"/>
    </source>
</evidence>
<keyword evidence="5" id="KW-1185">Reference proteome</keyword>
<evidence type="ECO:0000259" key="2">
    <source>
        <dbReference type="Pfam" id="PF05848"/>
    </source>
</evidence>
<dbReference type="EMBL" id="AENY02000002">
    <property type="protein sequence ID" value="EKP94814.1"/>
    <property type="molecule type" value="Genomic_DNA"/>
</dbReference>
<dbReference type="InterPro" id="IPR041908">
    <property type="entry name" value="CtsR_C_sf"/>
</dbReference>
<organism evidence="4 5">
    <name type="scientific">Thermaerobacter subterraneus DSM 13965</name>
    <dbReference type="NCBI Taxonomy" id="867903"/>
    <lineage>
        <taxon>Bacteria</taxon>
        <taxon>Bacillati</taxon>
        <taxon>Bacillota</taxon>
        <taxon>Clostridia</taxon>
        <taxon>Eubacteriales</taxon>
        <taxon>Clostridiales Family XVII. Incertae Sedis</taxon>
        <taxon>Thermaerobacter</taxon>
    </lineage>
</organism>
<dbReference type="OrthoDB" id="1680813at2"/>
<gene>
    <name evidence="4" type="ORF">ThesuDRAFT_00520</name>
</gene>
<evidence type="ECO:0000259" key="3">
    <source>
        <dbReference type="Pfam" id="PF17727"/>
    </source>
</evidence>
<dbReference type="Proteomes" id="UP000005710">
    <property type="component" value="Unassembled WGS sequence"/>
</dbReference>
<dbReference type="Gene3D" id="3.30.56.130">
    <property type="entry name" value="Transcriptional regulator CtsR, winged HTH domain"/>
    <property type="match status" value="1"/>
</dbReference>
<dbReference type="InterPro" id="IPR041473">
    <property type="entry name" value="CtsR_C"/>
</dbReference>
<evidence type="ECO:0000256" key="1">
    <source>
        <dbReference type="SAM" id="MobiDB-lite"/>
    </source>
</evidence>
<comment type="caution">
    <text evidence="4">The sequence shown here is derived from an EMBL/GenBank/DDBJ whole genome shotgun (WGS) entry which is preliminary data.</text>
</comment>
<feature type="region of interest" description="Disordered" evidence="1">
    <location>
        <begin position="153"/>
        <end position="184"/>
    </location>
</feature>
<accession>K6Q1G8</accession>
<reference evidence="4" key="2">
    <citation type="submission" date="2012-10" db="EMBL/GenBank/DDBJ databases">
        <title>Improved high-quality draft of Thermaerobacter subterraneus C21, DSM 13965.</title>
        <authorList>
            <consortium name="DOE Joint Genome Institute"/>
            <person name="Eisen J."/>
            <person name="Huntemann M."/>
            <person name="Wei C.-L."/>
            <person name="Han J."/>
            <person name="Detter J.C."/>
            <person name="Han C."/>
            <person name="Tapia R."/>
            <person name="Chen A."/>
            <person name="Kyrpides N."/>
            <person name="Mavromatis K."/>
            <person name="Markowitz V."/>
            <person name="Szeto E."/>
            <person name="Ivanova N."/>
            <person name="Mikhailova N."/>
            <person name="Ovchinnikova G."/>
            <person name="Pagani I."/>
            <person name="Pati A."/>
            <person name="Goodwin L."/>
            <person name="Nordberg H.P."/>
            <person name="Cantor M.N."/>
            <person name="Hua S.X."/>
            <person name="Woyke T."/>
            <person name="Eisen J."/>
            <person name="Klenk H.-P."/>
        </authorList>
    </citation>
    <scope>NUCLEOTIDE SEQUENCE [LARGE SCALE GENOMIC DNA]</scope>
    <source>
        <strain evidence="4">DSM 13965</strain>
    </source>
</reference>
<dbReference type="HOGENOM" id="CLU_118139_0_0_9"/>
<sequence length="184" mass="20298">MASLCSLIEQYLKRELERAGGVLELQRSELAARFACAPSQINYVLETRFTPAAGYAIESRRGGRGFIRIVRLPLAERGNLLDVLDRWVGDMIDQDGAEALIARLEEEGIAGRREAALMRAAVDRNTLAVDLPWRDMVRARLLKAMVLELLKGGEPTREDGGGGDALRRVRAAQGHGAPDPDHQR</sequence>
<dbReference type="InterPro" id="IPR041902">
    <property type="entry name" value="CtsR_N_sf"/>
</dbReference>
<proteinExistence type="predicted"/>
<name>K6Q1G8_9FIRM</name>
<dbReference type="AlphaFoldDB" id="K6Q1G8"/>
<dbReference type="InterPro" id="IPR040465">
    <property type="entry name" value="CtsR_N"/>
</dbReference>
<feature type="domain" description="CtsR C-terminal dimerization" evidence="3">
    <location>
        <begin position="78"/>
        <end position="146"/>
    </location>
</feature>
<dbReference type="eggNOG" id="COG4463">
    <property type="taxonomic scope" value="Bacteria"/>
</dbReference>
<dbReference type="RefSeq" id="WP_006902799.1">
    <property type="nucleotide sequence ID" value="NZ_JH976535.1"/>
</dbReference>
<evidence type="ECO:0000313" key="4">
    <source>
        <dbReference type="EMBL" id="EKP94814.1"/>
    </source>
</evidence>
<reference evidence="4" key="1">
    <citation type="submission" date="2010-10" db="EMBL/GenBank/DDBJ databases">
        <authorList>
            <consortium name="US DOE Joint Genome Institute (JGI-PGF)"/>
            <person name="Lucas S."/>
            <person name="Copeland A."/>
            <person name="Lapidus A."/>
            <person name="Bruce D."/>
            <person name="Goodwin L."/>
            <person name="Pitluck S."/>
            <person name="Kyrpides N."/>
            <person name="Mavromatis K."/>
            <person name="Detter J.C."/>
            <person name="Han C."/>
            <person name="Land M."/>
            <person name="Hauser L."/>
            <person name="Markowitz V."/>
            <person name="Cheng J.-F."/>
            <person name="Hugenholtz P."/>
            <person name="Woyke T."/>
            <person name="Wu D."/>
            <person name="Pukall R."/>
            <person name="Wahrenburg C."/>
            <person name="Brambilla E."/>
            <person name="Klenk H.-P."/>
            <person name="Eisen J.A."/>
        </authorList>
    </citation>
    <scope>NUCLEOTIDE SEQUENCE [LARGE SCALE GENOMIC DNA]</scope>
    <source>
        <strain evidence="4">DSM 13965</strain>
    </source>
</reference>